<comment type="caution">
    <text evidence="1">The sequence shown here is derived from an EMBL/GenBank/DDBJ whole genome shotgun (WGS) entry which is preliminary data.</text>
</comment>
<dbReference type="AlphaFoldDB" id="A0A166ELY1"/>
<evidence type="ECO:0000313" key="2">
    <source>
        <dbReference type="Proteomes" id="UP000077275"/>
    </source>
</evidence>
<dbReference type="OrthoDB" id="359190at2157"/>
<dbReference type="Pfam" id="PF11848">
    <property type="entry name" value="DUF3368"/>
    <property type="match status" value="1"/>
</dbReference>
<protein>
    <recommendedName>
        <fullName evidence="3">DUF3368 domain-containing protein</fullName>
    </recommendedName>
</protein>
<name>A0A166ELY1_9EURY</name>
<dbReference type="InterPro" id="IPR021799">
    <property type="entry name" value="PIN-like_prokaryotic"/>
</dbReference>
<sequence length="172" mass="19947">MNLFDTSPIILFVDFIGSRECIDYLCRLGKNISISQEVYNEYYHETTYWLNNNLLKHYIENQKINLIKKDISEELSELSKRYPSLHEGELSIIALGKLCQKNSKNYLCVIDDKKARNIAKKLNLNLSGSIGLIKLLKSKNIFNENDINFIISDIENSKFYVSNDILMELKNG</sequence>
<dbReference type="RefSeq" id="WP_067258611.1">
    <property type="nucleotide sequence ID" value="NZ_LWMW01000086.1"/>
</dbReference>
<dbReference type="PATRIC" id="fig|47311.3.peg.598"/>
<accession>A0A166ELY1</accession>
<evidence type="ECO:0000313" key="1">
    <source>
        <dbReference type="EMBL" id="KZX16799.1"/>
    </source>
</evidence>
<dbReference type="STRING" id="47311.MBCUT_05180"/>
<proteinExistence type="predicted"/>
<dbReference type="PANTHER" id="PTHR39550:SF1">
    <property type="entry name" value="SLL0658 PROTEIN"/>
    <property type="match status" value="1"/>
</dbReference>
<keyword evidence="2" id="KW-1185">Reference proteome</keyword>
<reference evidence="1 2" key="1">
    <citation type="submission" date="2016-04" db="EMBL/GenBank/DDBJ databases">
        <title>Genome sequence of Methanobrevibacter cuticularis DSM 11139.</title>
        <authorList>
            <person name="Poehlein A."/>
            <person name="Seedorf H."/>
            <person name="Daniel R."/>
        </authorList>
    </citation>
    <scope>NUCLEOTIDE SEQUENCE [LARGE SCALE GENOMIC DNA]</scope>
    <source>
        <strain evidence="1 2">DSM 11139</strain>
    </source>
</reference>
<dbReference type="PANTHER" id="PTHR39550">
    <property type="entry name" value="SLL0658 PROTEIN"/>
    <property type="match status" value="1"/>
</dbReference>
<dbReference type="EMBL" id="LWMW01000086">
    <property type="protein sequence ID" value="KZX16799.1"/>
    <property type="molecule type" value="Genomic_DNA"/>
</dbReference>
<evidence type="ECO:0008006" key="3">
    <source>
        <dbReference type="Google" id="ProtNLM"/>
    </source>
</evidence>
<dbReference type="Proteomes" id="UP000077275">
    <property type="component" value="Unassembled WGS sequence"/>
</dbReference>
<gene>
    <name evidence="1" type="ORF">MBCUT_05180</name>
</gene>
<organism evidence="1 2">
    <name type="scientific">Methanobrevibacter cuticularis</name>
    <dbReference type="NCBI Taxonomy" id="47311"/>
    <lineage>
        <taxon>Archaea</taxon>
        <taxon>Methanobacteriati</taxon>
        <taxon>Methanobacteriota</taxon>
        <taxon>Methanomada group</taxon>
        <taxon>Methanobacteria</taxon>
        <taxon>Methanobacteriales</taxon>
        <taxon>Methanobacteriaceae</taxon>
        <taxon>Methanobrevibacter</taxon>
    </lineage>
</organism>